<dbReference type="EMBL" id="BPLR01003444">
    <property type="protein sequence ID" value="GIX84632.1"/>
    <property type="molecule type" value="Genomic_DNA"/>
</dbReference>
<comment type="caution">
    <text evidence="1">The sequence shown here is derived from an EMBL/GenBank/DDBJ whole genome shotgun (WGS) entry which is preliminary data.</text>
</comment>
<name>A0AAV4NIK6_CAEEX</name>
<organism evidence="1 2">
    <name type="scientific">Caerostris extrusa</name>
    <name type="common">Bark spider</name>
    <name type="synonym">Caerostris bankana</name>
    <dbReference type="NCBI Taxonomy" id="172846"/>
    <lineage>
        <taxon>Eukaryota</taxon>
        <taxon>Metazoa</taxon>
        <taxon>Ecdysozoa</taxon>
        <taxon>Arthropoda</taxon>
        <taxon>Chelicerata</taxon>
        <taxon>Arachnida</taxon>
        <taxon>Araneae</taxon>
        <taxon>Araneomorphae</taxon>
        <taxon>Entelegynae</taxon>
        <taxon>Araneoidea</taxon>
        <taxon>Araneidae</taxon>
        <taxon>Caerostris</taxon>
    </lineage>
</organism>
<reference evidence="1 2" key="1">
    <citation type="submission" date="2021-06" db="EMBL/GenBank/DDBJ databases">
        <title>Caerostris extrusa draft genome.</title>
        <authorList>
            <person name="Kono N."/>
            <person name="Arakawa K."/>
        </authorList>
    </citation>
    <scope>NUCLEOTIDE SEQUENCE [LARGE SCALE GENOMIC DNA]</scope>
</reference>
<evidence type="ECO:0000313" key="2">
    <source>
        <dbReference type="Proteomes" id="UP001054945"/>
    </source>
</evidence>
<sequence length="131" mass="14632">MEVTAEGSLSHFQCLSPESHERSSQRVQSPDEVCKLLQNIQADLPNDQELASYQICASLKSTSQTPGMAETLKNAMNLVESKISCHLHKVRLLLSCLIKTCNIHYPLPTSHNNPKLNSFKFILLTRTPIAE</sequence>
<accession>A0AAV4NIK6</accession>
<dbReference type="Proteomes" id="UP001054945">
    <property type="component" value="Unassembled WGS sequence"/>
</dbReference>
<dbReference type="AlphaFoldDB" id="A0AAV4NIK6"/>
<protein>
    <submittedName>
        <fullName evidence="1">Uncharacterized protein</fullName>
    </submittedName>
</protein>
<evidence type="ECO:0000313" key="1">
    <source>
        <dbReference type="EMBL" id="GIX84632.1"/>
    </source>
</evidence>
<proteinExistence type="predicted"/>
<gene>
    <name evidence="1" type="ORF">CEXT_677051</name>
</gene>
<keyword evidence="2" id="KW-1185">Reference proteome</keyword>